<dbReference type="EMBL" id="BARS01009068">
    <property type="protein sequence ID" value="GAF69428.1"/>
    <property type="molecule type" value="Genomic_DNA"/>
</dbReference>
<evidence type="ECO:0000313" key="1">
    <source>
        <dbReference type="EMBL" id="GAF69428.1"/>
    </source>
</evidence>
<accession>X0RKV3</accession>
<name>X0RKV3_9ZZZZ</name>
<sequence length="31" mass="3471">MNKANSIDLELFKNVFISISEEMGAVLERTA</sequence>
<gene>
    <name evidence="1" type="ORF">S01H1_17137</name>
</gene>
<organism evidence="1">
    <name type="scientific">marine sediment metagenome</name>
    <dbReference type="NCBI Taxonomy" id="412755"/>
    <lineage>
        <taxon>unclassified sequences</taxon>
        <taxon>metagenomes</taxon>
        <taxon>ecological metagenomes</taxon>
    </lineage>
</organism>
<comment type="caution">
    <text evidence="1">The sequence shown here is derived from an EMBL/GenBank/DDBJ whole genome shotgun (WGS) entry which is preliminary data.</text>
</comment>
<evidence type="ECO:0008006" key="2">
    <source>
        <dbReference type="Google" id="ProtNLM"/>
    </source>
</evidence>
<dbReference type="AlphaFoldDB" id="X0RKV3"/>
<protein>
    <recommendedName>
        <fullName evidence="2">Hydantoinase B/oxoprolinase domain-containing protein</fullName>
    </recommendedName>
</protein>
<proteinExistence type="predicted"/>
<reference evidence="1" key="1">
    <citation type="journal article" date="2014" name="Front. Microbiol.">
        <title>High frequency of phylogenetically diverse reductive dehalogenase-homologous genes in deep subseafloor sedimentary metagenomes.</title>
        <authorList>
            <person name="Kawai M."/>
            <person name="Futagami T."/>
            <person name="Toyoda A."/>
            <person name="Takaki Y."/>
            <person name="Nishi S."/>
            <person name="Hori S."/>
            <person name="Arai W."/>
            <person name="Tsubouchi T."/>
            <person name="Morono Y."/>
            <person name="Uchiyama I."/>
            <person name="Ito T."/>
            <person name="Fujiyama A."/>
            <person name="Inagaki F."/>
            <person name="Takami H."/>
        </authorList>
    </citation>
    <scope>NUCLEOTIDE SEQUENCE</scope>
    <source>
        <strain evidence="1">Expedition CK06-06</strain>
    </source>
</reference>
<feature type="non-terminal residue" evidence="1">
    <location>
        <position position="31"/>
    </location>
</feature>